<sequence length="99" mass="11004">MSDMKSAGCLLLFAAVLIQMSNQQKSPNTKKLTGQYPPEIQEHIDKCGLKNCDPYKPKSSCPPGCTCRHKLQSFGRGFCAIANKRVPPSLYDKYHTLIS</sequence>
<evidence type="ECO:0000256" key="1">
    <source>
        <dbReference type="SAM" id="SignalP"/>
    </source>
</evidence>
<proteinExistence type="predicted"/>
<accession>A0A6M2CY89</accession>
<organism evidence="2">
    <name type="scientific">Rhipicephalus microplus</name>
    <name type="common">Cattle tick</name>
    <name type="synonym">Boophilus microplus</name>
    <dbReference type="NCBI Taxonomy" id="6941"/>
    <lineage>
        <taxon>Eukaryota</taxon>
        <taxon>Metazoa</taxon>
        <taxon>Ecdysozoa</taxon>
        <taxon>Arthropoda</taxon>
        <taxon>Chelicerata</taxon>
        <taxon>Arachnida</taxon>
        <taxon>Acari</taxon>
        <taxon>Parasitiformes</taxon>
        <taxon>Ixodida</taxon>
        <taxon>Ixodoidea</taxon>
        <taxon>Ixodidae</taxon>
        <taxon>Rhipicephalinae</taxon>
        <taxon>Rhipicephalus</taxon>
        <taxon>Boophilus</taxon>
    </lineage>
</organism>
<keyword evidence="1" id="KW-0732">Signal</keyword>
<dbReference type="AlphaFoldDB" id="A0A6M2CY89"/>
<name>A0A6M2CY89_RHIMP</name>
<dbReference type="EMBL" id="GHWJ01006046">
    <property type="protein sequence ID" value="NOV38783.1"/>
    <property type="molecule type" value="Transcribed_RNA"/>
</dbReference>
<reference evidence="2" key="1">
    <citation type="submission" date="2019-09" db="EMBL/GenBank/DDBJ databases">
        <title>Organ-specific transcriptomic study of the physiology of the cattle tick, Rhipicephalus microplus.</title>
        <authorList>
            <person name="Tirloni L."/>
            <person name="Braz G."/>
            <person name="Gandara A.C.P."/>
            <person name="Sabadin G.A."/>
            <person name="da Silva R.M."/>
            <person name="Guizzo M.G."/>
            <person name="Machado J.A."/>
            <person name="Costa E.P."/>
            <person name="Gomes H.F."/>
            <person name="Moraes J."/>
            <person name="Mota M.B.S."/>
            <person name="Mesquita R.D."/>
            <person name="Alvarenga P.H."/>
            <person name="Alves F."/>
            <person name="Seixas A."/>
            <person name="da Fonseca R.N."/>
            <person name="Fogaca A."/>
            <person name="Logullo C."/>
            <person name="Tanaka A."/>
            <person name="Daffre S."/>
            <person name="Termignoni C."/>
            <person name="Vaz I.S.Jr."/>
            <person name="Oliveira P.L."/>
            <person name="Ribeiro J.M."/>
        </authorList>
    </citation>
    <scope>NUCLEOTIDE SEQUENCE</scope>
    <source>
        <strain evidence="2">Porto Alegre</strain>
    </source>
</reference>
<evidence type="ECO:0000313" key="2">
    <source>
        <dbReference type="EMBL" id="NOV38783.1"/>
    </source>
</evidence>
<protein>
    <submittedName>
        <fullName evidence="2">Putative conserved secreted protein salivary gland overexpressed</fullName>
    </submittedName>
</protein>
<feature type="signal peptide" evidence="1">
    <location>
        <begin position="1"/>
        <end position="23"/>
    </location>
</feature>
<feature type="chain" id="PRO_5026677741" evidence="1">
    <location>
        <begin position="24"/>
        <end position="99"/>
    </location>
</feature>